<dbReference type="PRINTS" id="PR01705">
    <property type="entry name" value="TSP1REPEAT"/>
</dbReference>
<keyword evidence="1" id="KW-0677">Repeat</keyword>
<protein>
    <submittedName>
        <fullName evidence="3">Uncharacterized protein</fullName>
    </submittedName>
</protein>
<gene>
    <name evidence="3" type="ORF">MCOR_38278</name>
</gene>
<dbReference type="AlphaFoldDB" id="A0A6J8DA49"/>
<organism evidence="3 4">
    <name type="scientific">Mytilus coruscus</name>
    <name type="common">Sea mussel</name>
    <dbReference type="NCBI Taxonomy" id="42192"/>
    <lineage>
        <taxon>Eukaryota</taxon>
        <taxon>Metazoa</taxon>
        <taxon>Spiralia</taxon>
        <taxon>Lophotrochozoa</taxon>
        <taxon>Mollusca</taxon>
        <taxon>Bivalvia</taxon>
        <taxon>Autobranchia</taxon>
        <taxon>Pteriomorphia</taxon>
        <taxon>Mytilida</taxon>
        <taxon>Mytiloidea</taxon>
        <taxon>Mytilidae</taxon>
        <taxon>Mytilinae</taxon>
        <taxon>Mytilus</taxon>
    </lineage>
</organism>
<evidence type="ECO:0000313" key="3">
    <source>
        <dbReference type="EMBL" id="CAC5404497.1"/>
    </source>
</evidence>
<dbReference type="FunFam" id="2.20.100.10:FF:000001">
    <property type="entry name" value="semaphorin-5A isoform X1"/>
    <property type="match status" value="1"/>
</dbReference>
<dbReference type="OrthoDB" id="446173at2759"/>
<proteinExistence type="predicted"/>
<dbReference type="InterPro" id="IPR000884">
    <property type="entry name" value="TSP1_rpt"/>
</dbReference>
<dbReference type="Pfam" id="PF00090">
    <property type="entry name" value="TSP_1"/>
    <property type="match status" value="1"/>
</dbReference>
<evidence type="ECO:0000256" key="1">
    <source>
        <dbReference type="ARBA" id="ARBA00022737"/>
    </source>
</evidence>
<name>A0A6J8DA49_MYTCO</name>
<evidence type="ECO:0000313" key="4">
    <source>
        <dbReference type="Proteomes" id="UP000507470"/>
    </source>
</evidence>
<dbReference type="PANTHER" id="PTHR22906:SF21">
    <property type="entry name" value="SEMA DOMAIN-CONTAINING PROTEIN"/>
    <property type="match status" value="1"/>
</dbReference>
<evidence type="ECO:0000256" key="2">
    <source>
        <dbReference type="ARBA" id="ARBA00023157"/>
    </source>
</evidence>
<reference evidence="3 4" key="1">
    <citation type="submission" date="2020-06" db="EMBL/GenBank/DDBJ databases">
        <authorList>
            <person name="Li R."/>
            <person name="Bekaert M."/>
        </authorList>
    </citation>
    <scope>NUCLEOTIDE SEQUENCE [LARGE SCALE GENOMIC DNA]</scope>
    <source>
        <strain evidence="4">wild</strain>
    </source>
</reference>
<dbReference type="SMART" id="SM00209">
    <property type="entry name" value="TSP1"/>
    <property type="match status" value="1"/>
</dbReference>
<dbReference type="Gene3D" id="2.20.100.10">
    <property type="entry name" value="Thrombospondin type-1 (TSP1) repeat"/>
    <property type="match status" value="1"/>
</dbReference>
<dbReference type="PROSITE" id="PS50092">
    <property type="entry name" value="TSP1"/>
    <property type="match status" value="1"/>
</dbReference>
<dbReference type="EMBL" id="CACVKT020006964">
    <property type="protein sequence ID" value="CAC5404497.1"/>
    <property type="molecule type" value="Genomic_DNA"/>
</dbReference>
<dbReference type="SUPFAM" id="SSF82895">
    <property type="entry name" value="TSP-1 type 1 repeat"/>
    <property type="match status" value="1"/>
</dbReference>
<accession>A0A6J8DA49</accession>
<keyword evidence="2" id="KW-1015">Disulfide bond</keyword>
<keyword evidence="4" id="KW-1185">Reference proteome</keyword>
<dbReference type="PANTHER" id="PTHR22906">
    <property type="entry name" value="PROPERDIN"/>
    <property type="match status" value="1"/>
</dbReference>
<dbReference type="Proteomes" id="UP000507470">
    <property type="component" value="Unassembled WGS sequence"/>
</dbReference>
<dbReference type="InterPro" id="IPR036383">
    <property type="entry name" value="TSP1_rpt_sf"/>
</dbReference>
<dbReference type="InterPro" id="IPR052065">
    <property type="entry name" value="Compl_asym_regulator"/>
</dbReference>
<sequence>MELYGDRFAKQNDSIYFNCSSDTVPVGMAANLHINEVSYSTTRLIDGECFSTVYGSICSLDICACSKKGLWYSHIYKIVQEEGSIITISCSMTFKQRSLSDSIQVQIVENKEWNNWTNWTLCSELCGGGSQNRSRSCKNPVIDYVWGNCIGDTTETNECNTHKCQSK</sequence>